<sequence>MNALDTEAMAVPRAAAAIHPTHTFRMLLRREFWENRGGFLWAPVVTGLIVLLIGLLGTITSTILFHRAKSQGHLPIEDVKVEIDGHQHVFGAAGDITLLTGVGIACAVLVFVVFFYSLGSLYDERRDRSVLFWKSLPVSDAQTVLSKALWALLLAPALAVGIGLLIGLGMWLLSILSLALTGLPGIQALLTESHPFRVVAETVSLLPVYALWALPTVGWLMFCSAWARRVPFLWSVLVPVLGAVLISWLDTLPGIEIPHDKVWYTLVFRGLLSIVPGTWFFHPSVGHEIESIEHPGQLMEALNLSSGWQAFATLDLWIGAIVGAALIYAAIRLRRWRDEG</sequence>
<reference evidence="2" key="1">
    <citation type="journal article" date="2014" name="Int. J. Syst. Evol. Microbiol.">
        <title>Complete genome sequence of Corynebacterium casei LMG S-19264T (=DSM 44701T), isolated from a smear-ripened cheese.</title>
        <authorList>
            <consortium name="US DOE Joint Genome Institute (JGI-PGF)"/>
            <person name="Walter F."/>
            <person name="Albersmeier A."/>
            <person name="Kalinowski J."/>
            <person name="Ruckert C."/>
        </authorList>
    </citation>
    <scope>NUCLEOTIDE SEQUENCE</scope>
    <source>
        <strain evidence="2">KCTC 32020</strain>
    </source>
</reference>
<reference evidence="2" key="2">
    <citation type="submission" date="2020-09" db="EMBL/GenBank/DDBJ databases">
        <authorList>
            <person name="Sun Q."/>
            <person name="Kim S."/>
        </authorList>
    </citation>
    <scope>NUCLEOTIDE SEQUENCE</scope>
    <source>
        <strain evidence="2">KCTC 32020</strain>
    </source>
</reference>
<feature type="transmembrane region" description="Helical" evidence="1">
    <location>
        <begin position="39"/>
        <end position="65"/>
    </location>
</feature>
<organism evidence="2 3">
    <name type="scientific">Vulcaniibacterium thermophilum</name>
    <dbReference type="NCBI Taxonomy" id="1169913"/>
    <lineage>
        <taxon>Bacteria</taxon>
        <taxon>Pseudomonadati</taxon>
        <taxon>Pseudomonadota</taxon>
        <taxon>Gammaproteobacteria</taxon>
        <taxon>Lysobacterales</taxon>
        <taxon>Lysobacteraceae</taxon>
        <taxon>Vulcaniibacterium</taxon>
    </lineage>
</organism>
<feature type="transmembrane region" description="Helical" evidence="1">
    <location>
        <begin position="233"/>
        <end position="250"/>
    </location>
</feature>
<keyword evidence="1" id="KW-1133">Transmembrane helix</keyword>
<feature type="transmembrane region" description="Helical" evidence="1">
    <location>
        <begin position="203"/>
        <end position="227"/>
    </location>
</feature>
<feature type="transmembrane region" description="Helical" evidence="1">
    <location>
        <begin position="96"/>
        <end position="118"/>
    </location>
</feature>
<evidence type="ECO:0000313" key="2">
    <source>
        <dbReference type="EMBL" id="GHE34584.1"/>
    </source>
</evidence>
<protein>
    <submittedName>
        <fullName evidence="2">ABC transporter permease</fullName>
    </submittedName>
</protein>
<feature type="transmembrane region" description="Helical" evidence="1">
    <location>
        <begin position="308"/>
        <end position="331"/>
    </location>
</feature>
<evidence type="ECO:0000256" key="1">
    <source>
        <dbReference type="SAM" id="Phobius"/>
    </source>
</evidence>
<accession>A0A919DCW8</accession>
<proteinExistence type="predicted"/>
<dbReference type="RefSeq" id="WP_386112574.1">
    <property type="nucleotide sequence ID" value="NZ_BNCF01000007.1"/>
</dbReference>
<comment type="caution">
    <text evidence="2">The sequence shown here is derived from an EMBL/GenBank/DDBJ whole genome shotgun (WGS) entry which is preliminary data.</text>
</comment>
<dbReference type="AlphaFoldDB" id="A0A919DCW8"/>
<evidence type="ECO:0000313" key="3">
    <source>
        <dbReference type="Proteomes" id="UP000636453"/>
    </source>
</evidence>
<feature type="transmembrane region" description="Helical" evidence="1">
    <location>
        <begin position="148"/>
        <end position="166"/>
    </location>
</feature>
<dbReference type="Proteomes" id="UP000636453">
    <property type="component" value="Unassembled WGS sequence"/>
</dbReference>
<keyword evidence="1" id="KW-0472">Membrane</keyword>
<keyword evidence="3" id="KW-1185">Reference proteome</keyword>
<keyword evidence="1" id="KW-0812">Transmembrane</keyword>
<dbReference type="EMBL" id="BNCF01000007">
    <property type="protein sequence ID" value="GHE34584.1"/>
    <property type="molecule type" value="Genomic_DNA"/>
</dbReference>
<gene>
    <name evidence="2" type="ORF">GCM10007167_16020</name>
</gene>
<name>A0A919DCW8_9GAMM</name>